<gene>
    <name evidence="1" type="ORF">LEA_00371</name>
</gene>
<organism evidence="1">
    <name type="scientific">human gut metagenome</name>
    <dbReference type="NCBI Taxonomy" id="408170"/>
    <lineage>
        <taxon>unclassified sequences</taxon>
        <taxon>metagenomes</taxon>
        <taxon>organismal metagenomes</taxon>
    </lineage>
</organism>
<feature type="non-terminal residue" evidence="1">
    <location>
        <position position="1"/>
    </location>
</feature>
<reference evidence="1" key="1">
    <citation type="journal article" date="2013" name="Environ. Microbiol.">
        <title>Microbiota from the distal guts of lean and obese adolescents exhibit partial functional redundancy besides clear differences in community structure.</title>
        <authorList>
            <person name="Ferrer M."/>
            <person name="Ruiz A."/>
            <person name="Lanza F."/>
            <person name="Haange S.B."/>
            <person name="Oberbach A."/>
            <person name="Till H."/>
            <person name="Bargiela R."/>
            <person name="Campoy C."/>
            <person name="Segura M.T."/>
            <person name="Richter M."/>
            <person name="von Bergen M."/>
            <person name="Seifert J."/>
            <person name="Suarez A."/>
        </authorList>
    </citation>
    <scope>NUCLEOTIDE SEQUENCE</scope>
</reference>
<protein>
    <submittedName>
        <fullName evidence="1">Uncharacterized protein</fullName>
    </submittedName>
</protein>
<dbReference type="AlphaFoldDB" id="K1USU4"/>
<dbReference type="EMBL" id="AJWY01000264">
    <property type="protein sequence ID" value="EKC81410.1"/>
    <property type="molecule type" value="Genomic_DNA"/>
</dbReference>
<proteinExistence type="predicted"/>
<comment type="caution">
    <text evidence="1">The sequence shown here is derived from an EMBL/GenBank/DDBJ whole genome shotgun (WGS) entry which is preliminary data.</text>
</comment>
<name>K1USU4_9ZZZZ</name>
<sequence>SDIEKYAEDTLGMTKATNTQKEFVTLAGGDKAEVSASQESDNLFTQFWSSVQNLWS</sequence>
<evidence type="ECO:0000313" key="1">
    <source>
        <dbReference type="EMBL" id="EKC81410.1"/>
    </source>
</evidence>
<accession>K1USU4</accession>